<gene>
    <name evidence="2" type="ORF">NMYAN_100025</name>
    <name evidence="3" type="ORF">SAMN05421880_106111</name>
</gene>
<reference evidence="2" key="2">
    <citation type="submission" date="2021-02" db="EMBL/GenBank/DDBJ databases">
        <authorList>
            <person name="Han P."/>
        </authorList>
    </citation>
    <scope>NUCLEOTIDE SEQUENCE</scope>
    <source>
        <strain evidence="2">Nitrosomonas nitrosa 18-3D</strain>
    </source>
</reference>
<sequence length="110" mass="12884">MDIKKWSEEELTSTHEKLDAWCQKYANTKWGGTMWFVTGLLGAFALSTGVVFIFFDGMTVMSFVLMVLGGITCFSWYKSEQQRKKNREFLEELKREITRRAKRKEENPAN</sequence>
<dbReference type="AlphaFoldDB" id="A0A1I4N624"/>
<dbReference type="Proteomes" id="UP000601736">
    <property type="component" value="Unassembled WGS sequence"/>
</dbReference>
<evidence type="ECO:0000313" key="4">
    <source>
        <dbReference type="Proteomes" id="UP000199561"/>
    </source>
</evidence>
<keyword evidence="4" id="KW-1185">Reference proteome</keyword>
<dbReference type="Proteomes" id="UP000199561">
    <property type="component" value="Unassembled WGS sequence"/>
</dbReference>
<dbReference type="OrthoDB" id="8562371at2"/>
<protein>
    <submittedName>
        <fullName evidence="3">Uncharacterized protein</fullName>
    </submittedName>
</protein>
<keyword evidence="1" id="KW-0812">Transmembrane</keyword>
<evidence type="ECO:0000256" key="1">
    <source>
        <dbReference type="SAM" id="Phobius"/>
    </source>
</evidence>
<keyword evidence="1" id="KW-0472">Membrane</keyword>
<dbReference type="EMBL" id="FOUF01000006">
    <property type="protein sequence ID" value="SFM10825.1"/>
    <property type="molecule type" value="Genomic_DNA"/>
</dbReference>
<dbReference type="EMBL" id="CAJNAP010000002">
    <property type="protein sequence ID" value="CAE6489436.1"/>
    <property type="molecule type" value="Genomic_DNA"/>
</dbReference>
<feature type="transmembrane region" description="Helical" evidence="1">
    <location>
        <begin position="34"/>
        <end position="54"/>
    </location>
</feature>
<reference evidence="3 4" key="1">
    <citation type="submission" date="2016-10" db="EMBL/GenBank/DDBJ databases">
        <authorList>
            <person name="de Groot N.N."/>
        </authorList>
    </citation>
    <scope>NUCLEOTIDE SEQUENCE [LARGE SCALE GENOMIC DNA]</scope>
    <source>
        <strain evidence="3 4">Nm146</strain>
    </source>
</reference>
<organism evidence="3 4">
    <name type="scientific">Nitrosomonas nitrosa</name>
    <dbReference type="NCBI Taxonomy" id="52442"/>
    <lineage>
        <taxon>Bacteria</taxon>
        <taxon>Pseudomonadati</taxon>
        <taxon>Pseudomonadota</taxon>
        <taxon>Betaproteobacteria</taxon>
        <taxon>Nitrosomonadales</taxon>
        <taxon>Nitrosomonadaceae</taxon>
        <taxon>Nitrosomonas</taxon>
    </lineage>
</organism>
<name>A0A1I4N624_9PROT</name>
<evidence type="ECO:0000313" key="2">
    <source>
        <dbReference type="EMBL" id="CAE6489436.1"/>
    </source>
</evidence>
<accession>A0A1I4N624</accession>
<keyword evidence="1" id="KW-1133">Transmembrane helix</keyword>
<feature type="transmembrane region" description="Helical" evidence="1">
    <location>
        <begin position="60"/>
        <end position="77"/>
    </location>
</feature>
<dbReference type="RefSeq" id="WP_090667001.1">
    <property type="nucleotide sequence ID" value="NZ_CAJNAP010000002.1"/>
</dbReference>
<proteinExistence type="predicted"/>
<evidence type="ECO:0000313" key="3">
    <source>
        <dbReference type="EMBL" id="SFM10825.1"/>
    </source>
</evidence>